<dbReference type="RefSeq" id="WP_070242851.1">
    <property type="nucleotide sequence ID" value="NZ_MJVT01000017.1"/>
</dbReference>
<name>A0A1E7NLF3_CAMJU</name>
<comment type="caution">
    <text evidence="1">The sequence shown here is derived from an EMBL/GenBank/DDBJ whole genome shotgun (WGS) entry which is preliminary data.</text>
</comment>
<sequence>MTAYLHIGNPKTGSTEIQNFFVQNEILILNQAYIYPKSLRVANRHWVLVDMVLELVQKEDILKKESVLSHIANERLLRAIENFKSESALHKDKKFIFSCEGIVWDFSTKKHVEILEKIMRELGFTQIYIIVYFRDTLGYLNSHCSQDHKNNMGYYSADFAPQDHPRRYVFDYEWICKTHAEVFGEENLIVRLLREDYVGGTLLKDFVYHLGLEWDESFVLKQTKNESFNLLGMELMSRLNQKDLKQDNLNSLLFMARRKFEGSKEKRLKFAVQKDIAKAYVDYFASSLEWVKNKYFPHKNSLFTPVNWEEYEQNYTLTHALSKDWDDVADFIAQIIVSKNEIISSLKEQLELARKD</sequence>
<protein>
    <submittedName>
        <fullName evidence="1">Acyl carrier protein</fullName>
    </submittedName>
</protein>
<gene>
    <name evidence="1" type="ORF">C3H42_02360</name>
</gene>
<organism evidence="1 2">
    <name type="scientific">Campylobacter jejuni</name>
    <dbReference type="NCBI Taxonomy" id="197"/>
    <lineage>
        <taxon>Bacteria</taxon>
        <taxon>Pseudomonadati</taxon>
        <taxon>Campylobacterota</taxon>
        <taxon>Epsilonproteobacteria</taxon>
        <taxon>Campylobacterales</taxon>
        <taxon>Campylobacteraceae</taxon>
        <taxon>Campylobacter</taxon>
    </lineage>
</organism>
<dbReference type="Proteomes" id="UP000287237">
    <property type="component" value="Unassembled WGS sequence"/>
</dbReference>
<dbReference type="InterPro" id="IPR027417">
    <property type="entry name" value="P-loop_NTPase"/>
</dbReference>
<evidence type="ECO:0000313" key="1">
    <source>
        <dbReference type="EMBL" id="RTJ97058.1"/>
    </source>
</evidence>
<accession>A0A1E7NLF3</accession>
<dbReference type="SUPFAM" id="SSF52540">
    <property type="entry name" value="P-loop containing nucleoside triphosphate hydrolases"/>
    <property type="match status" value="1"/>
</dbReference>
<reference evidence="1 2" key="1">
    <citation type="journal article" date="2019" name="Appl. Environ. Microbiol.">
        <title>Population genetics and characterization of Campylobacter jejuni isolates in western jackdaws and game birds in Finland.</title>
        <authorList>
            <person name="Kovanen S."/>
            <person name="Rossi M."/>
            <person name="Pohja-Mykra M."/>
            <person name="Nieminen T."/>
            <person name="Raunio-Saarnisto M."/>
            <person name="Sauvala M."/>
            <person name="Fredriksson-Ahomaa M."/>
            <person name="Hanninen M.L."/>
            <person name="Kivisto R."/>
        </authorList>
    </citation>
    <scope>NUCLEOTIDE SEQUENCE [LARGE SCALE GENOMIC DNA]</scope>
    <source>
        <strain evidence="1 2">CB296</strain>
    </source>
</reference>
<proteinExistence type="predicted"/>
<dbReference type="EMBL" id="PRCK01000001">
    <property type="protein sequence ID" value="RTJ97058.1"/>
    <property type="molecule type" value="Genomic_DNA"/>
</dbReference>
<evidence type="ECO:0000313" key="2">
    <source>
        <dbReference type="Proteomes" id="UP000287237"/>
    </source>
</evidence>
<dbReference type="AlphaFoldDB" id="A0A1E7NLF3"/>